<comment type="caution">
    <text evidence="1">The sequence shown here is derived from an EMBL/GenBank/DDBJ whole genome shotgun (WGS) entry which is preliminary data.</text>
</comment>
<name>A0AAD8NNK2_TARER</name>
<keyword evidence="2" id="KW-1185">Reference proteome</keyword>
<protein>
    <submittedName>
        <fullName evidence="1">Uncharacterized protein</fullName>
    </submittedName>
</protein>
<dbReference type="AlphaFoldDB" id="A0AAD8NNK2"/>
<dbReference type="Proteomes" id="UP001229421">
    <property type="component" value="Unassembled WGS sequence"/>
</dbReference>
<evidence type="ECO:0000313" key="2">
    <source>
        <dbReference type="Proteomes" id="UP001229421"/>
    </source>
</evidence>
<accession>A0AAD8NNK2</accession>
<dbReference type="InterPro" id="IPR025322">
    <property type="entry name" value="PADRE_dom"/>
</dbReference>
<reference evidence="1" key="1">
    <citation type="journal article" date="2023" name="bioRxiv">
        <title>Improved chromosome-level genome assembly for marigold (Tagetes erecta).</title>
        <authorList>
            <person name="Jiang F."/>
            <person name="Yuan L."/>
            <person name="Wang S."/>
            <person name="Wang H."/>
            <person name="Xu D."/>
            <person name="Wang A."/>
            <person name="Fan W."/>
        </authorList>
    </citation>
    <scope>NUCLEOTIDE SEQUENCE</scope>
    <source>
        <strain evidence="1">WSJ</strain>
        <tissue evidence="1">Leaf</tissue>
    </source>
</reference>
<dbReference type="EMBL" id="JAUHHV010000005">
    <property type="protein sequence ID" value="KAK1422730.1"/>
    <property type="molecule type" value="Genomic_DNA"/>
</dbReference>
<evidence type="ECO:0000313" key="1">
    <source>
        <dbReference type="EMBL" id="KAK1422730.1"/>
    </source>
</evidence>
<sequence>MNTIKCCISCILPCGSLDVIRIVHVNGYVEEIRGSIQAYEIMKANPIHVLKSSSYTEYGLSGCSKIVILSPDDELQRGKIYFLVPGPKPSKAHTKSSTSLKKVCNKRSGRDIAWKPRLDSISEATSDT</sequence>
<dbReference type="Pfam" id="PF14009">
    <property type="entry name" value="PADRE"/>
    <property type="match status" value="1"/>
</dbReference>
<proteinExistence type="predicted"/>
<organism evidence="1 2">
    <name type="scientific">Tagetes erecta</name>
    <name type="common">African marigold</name>
    <dbReference type="NCBI Taxonomy" id="13708"/>
    <lineage>
        <taxon>Eukaryota</taxon>
        <taxon>Viridiplantae</taxon>
        <taxon>Streptophyta</taxon>
        <taxon>Embryophyta</taxon>
        <taxon>Tracheophyta</taxon>
        <taxon>Spermatophyta</taxon>
        <taxon>Magnoliopsida</taxon>
        <taxon>eudicotyledons</taxon>
        <taxon>Gunneridae</taxon>
        <taxon>Pentapetalae</taxon>
        <taxon>asterids</taxon>
        <taxon>campanulids</taxon>
        <taxon>Asterales</taxon>
        <taxon>Asteraceae</taxon>
        <taxon>Asteroideae</taxon>
        <taxon>Heliantheae alliance</taxon>
        <taxon>Tageteae</taxon>
        <taxon>Tagetes</taxon>
    </lineage>
</organism>
<dbReference type="PANTHER" id="PTHR33052">
    <property type="entry name" value="DUF4228 DOMAIN PROTEIN-RELATED"/>
    <property type="match status" value="1"/>
</dbReference>
<gene>
    <name evidence="1" type="ORF">QVD17_18016</name>
</gene>